<dbReference type="AlphaFoldDB" id="A0A2S2NHD8"/>
<protein>
    <recommendedName>
        <fullName evidence="3">Secreted protein</fullName>
    </recommendedName>
</protein>
<dbReference type="EMBL" id="GGMR01003940">
    <property type="protein sequence ID" value="MBY16559.1"/>
    <property type="molecule type" value="Transcribed_RNA"/>
</dbReference>
<gene>
    <name evidence="2" type="ORF">g.124062</name>
</gene>
<accession>A0A2S2NHD8</accession>
<sequence>MMYRRCLLWSMLAAAVPVAELPSADFRLCTSDESAAIVVVVLEAVVAATRQVIAIKHNVGNAWWWITARCCRPMTVAEPKLTEHACAYFIFRGSLCPIVADNVIYLLLLLFKQVFYYIEG</sequence>
<proteinExistence type="predicted"/>
<keyword evidence="1" id="KW-0732">Signal</keyword>
<name>A0A2S2NHD8_SCHGA</name>
<feature type="signal peptide" evidence="1">
    <location>
        <begin position="1"/>
        <end position="21"/>
    </location>
</feature>
<evidence type="ECO:0000256" key="1">
    <source>
        <dbReference type="SAM" id="SignalP"/>
    </source>
</evidence>
<reference evidence="2" key="1">
    <citation type="submission" date="2018-04" db="EMBL/GenBank/DDBJ databases">
        <title>Transcriptome of Schizaphis graminum biotype I.</title>
        <authorList>
            <person name="Scully E.D."/>
            <person name="Geib S.M."/>
            <person name="Palmer N.A."/>
            <person name="Koch K."/>
            <person name="Bradshaw J."/>
            <person name="Heng-Moss T."/>
            <person name="Sarath G."/>
        </authorList>
    </citation>
    <scope>NUCLEOTIDE SEQUENCE</scope>
</reference>
<evidence type="ECO:0000313" key="2">
    <source>
        <dbReference type="EMBL" id="MBY16559.1"/>
    </source>
</evidence>
<evidence type="ECO:0008006" key="3">
    <source>
        <dbReference type="Google" id="ProtNLM"/>
    </source>
</evidence>
<organism evidence="2">
    <name type="scientific">Schizaphis graminum</name>
    <name type="common">Green bug aphid</name>
    <dbReference type="NCBI Taxonomy" id="13262"/>
    <lineage>
        <taxon>Eukaryota</taxon>
        <taxon>Metazoa</taxon>
        <taxon>Ecdysozoa</taxon>
        <taxon>Arthropoda</taxon>
        <taxon>Hexapoda</taxon>
        <taxon>Insecta</taxon>
        <taxon>Pterygota</taxon>
        <taxon>Neoptera</taxon>
        <taxon>Paraneoptera</taxon>
        <taxon>Hemiptera</taxon>
        <taxon>Sternorrhyncha</taxon>
        <taxon>Aphidomorpha</taxon>
        <taxon>Aphidoidea</taxon>
        <taxon>Aphididae</taxon>
        <taxon>Aphidini</taxon>
        <taxon>Schizaphis</taxon>
    </lineage>
</organism>
<feature type="chain" id="PRO_5015695123" description="Secreted protein" evidence="1">
    <location>
        <begin position="22"/>
        <end position="120"/>
    </location>
</feature>